<reference evidence="2" key="1">
    <citation type="journal article" date="2020" name="Stud. Mycol.">
        <title>101 Dothideomycetes genomes: a test case for predicting lifestyles and emergence of pathogens.</title>
        <authorList>
            <person name="Haridas S."/>
            <person name="Albert R."/>
            <person name="Binder M."/>
            <person name="Bloem J."/>
            <person name="Labutti K."/>
            <person name="Salamov A."/>
            <person name="Andreopoulos B."/>
            <person name="Baker S."/>
            <person name="Barry K."/>
            <person name="Bills G."/>
            <person name="Bluhm B."/>
            <person name="Cannon C."/>
            <person name="Castanera R."/>
            <person name="Culley D."/>
            <person name="Daum C."/>
            <person name="Ezra D."/>
            <person name="Gonzalez J."/>
            <person name="Henrissat B."/>
            <person name="Kuo A."/>
            <person name="Liang C."/>
            <person name="Lipzen A."/>
            <person name="Lutzoni F."/>
            <person name="Magnuson J."/>
            <person name="Mondo S."/>
            <person name="Nolan M."/>
            <person name="Ohm R."/>
            <person name="Pangilinan J."/>
            <person name="Park H.-J."/>
            <person name="Ramirez L."/>
            <person name="Alfaro M."/>
            <person name="Sun H."/>
            <person name="Tritt A."/>
            <person name="Yoshinaga Y."/>
            <person name="Zwiers L.-H."/>
            <person name="Turgeon B."/>
            <person name="Goodwin S."/>
            <person name="Spatafora J."/>
            <person name="Crous P."/>
            <person name="Grigoriev I."/>
        </authorList>
    </citation>
    <scope>NUCLEOTIDE SEQUENCE</scope>
    <source>
        <strain evidence="2">CBS 121739</strain>
    </source>
</reference>
<dbReference type="EMBL" id="ML996567">
    <property type="protein sequence ID" value="KAF2761404.1"/>
    <property type="molecule type" value="Genomic_DNA"/>
</dbReference>
<feature type="region of interest" description="Disordered" evidence="1">
    <location>
        <begin position="103"/>
        <end position="141"/>
    </location>
</feature>
<sequence>MECHQPTVSVVYSVGYGEINRAGSDASHEELMPHRLVQGPASKAKLSVVNYHHVAVLAVRTVSYQPYSKQVCGDAVKPGGCSSSQRCIGAMCGRISSWRIAETSSWGGRRSTRPERQRNMYKQFEDDDDDDDDDGGGADLGVMRKLKCWNSSRK</sequence>
<dbReference type="RefSeq" id="XP_033603855.1">
    <property type="nucleotide sequence ID" value="XM_033740283.1"/>
</dbReference>
<proteinExistence type="predicted"/>
<feature type="compositionally biased region" description="Acidic residues" evidence="1">
    <location>
        <begin position="125"/>
        <end position="136"/>
    </location>
</feature>
<dbReference type="Proteomes" id="UP000799437">
    <property type="component" value="Unassembled WGS sequence"/>
</dbReference>
<organism evidence="2 3">
    <name type="scientific">Pseudovirgaria hyperparasitica</name>
    <dbReference type="NCBI Taxonomy" id="470096"/>
    <lineage>
        <taxon>Eukaryota</taxon>
        <taxon>Fungi</taxon>
        <taxon>Dikarya</taxon>
        <taxon>Ascomycota</taxon>
        <taxon>Pezizomycotina</taxon>
        <taxon>Dothideomycetes</taxon>
        <taxon>Dothideomycetes incertae sedis</taxon>
        <taxon>Acrospermales</taxon>
        <taxon>Acrospermaceae</taxon>
        <taxon>Pseudovirgaria</taxon>
    </lineage>
</organism>
<protein>
    <submittedName>
        <fullName evidence="2">Uncharacterized protein</fullName>
    </submittedName>
</protein>
<dbReference type="AlphaFoldDB" id="A0A6A6WH48"/>
<accession>A0A6A6WH48</accession>
<evidence type="ECO:0000313" key="2">
    <source>
        <dbReference type="EMBL" id="KAF2761404.1"/>
    </source>
</evidence>
<evidence type="ECO:0000313" key="3">
    <source>
        <dbReference type="Proteomes" id="UP000799437"/>
    </source>
</evidence>
<evidence type="ECO:0000256" key="1">
    <source>
        <dbReference type="SAM" id="MobiDB-lite"/>
    </source>
</evidence>
<name>A0A6A6WH48_9PEZI</name>
<dbReference type="GeneID" id="54481337"/>
<keyword evidence="3" id="KW-1185">Reference proteome</keyword>
<gene>
    <name evidence="2" type="ORF">EJ05DRAFT_263803</name>
</gene>